<evidence type="ECO:0000256" key="1">
    <source>
        <dbReference type="SAM" id="MobiDB-lite"/>
    </source>
</evidence>
<dbReference type="Proteomes" id="UP000320582">
    <property type="component" value="Unassembled WGS sequence"/>
</dbReference>
<protein>
    <submittedName>
        <fullName evidence="2">Uncharacterized protein</fullName>
    </submittedName>
</protein>
<dbReference type="RefSeq" id="WP_142082296.1">
    <property type="nucleotide sequence ID" value="NZ_VFPT01000001.1"/>
</dbReference>
<dbReference type="AlphaFoldDB" id="A0A543KFW2"/>
<feature type="region of interest" description="Disordered" evidence="1">
    <location>
        <begin position="83"/>
        <end position="113"/>
    </location>
</feature>
<sequence length="113" mass="11956">MVLHPMRPVLYLLIIFMTLSGLSQGDLRPATELAQTKTHSAPLAVLGPDFPTRDAERSRAAPAFGPDDAACLAAVGACAPHHRAAPRCPKTFQPGRRTGHCGSNPARAPPRLA</sequence>
<dbReference type="EMBL" id="VFPT01000001">
    <property type="protein sequence ID" value="TQM93969.1"/>
    <property type="molecule type" value="Genomic_DNA"/>
</dbReference>
<evidence type="ECO:0000313" key="2">
    <source>
        <dbReference type="EMBL" id="TQM93969.1"/>
    </source>
</evidence>
<name>A0A543KFW2_9RHOB</name>
<organism evidence="2 3">
    <name type="scientific">Roseinatronobacter monicus</name>
    <dbReference type="NCBI Taxonomy" id="393481"/>
    <lineage>
        <taxon>Bacteria</taxon>
        <taxon>Pseudomonadati</taxon>
        <taxon>Pseudomonadota</taxon>
        <taxon>Alphaproteobacteria</taxon>
        <taxon>Rhodobacterales</taxon>
        <taxon>Paracoccaceae</taxon>
        <taxon>Roseinatronobacter</taxon>
    </lineage>
</organism>
<proteinExistence type="predicted"/>
<reference evidence="2 3" key="1">
    <citation type="submission" date="2019-06" db="EMBL/GenBank/DDBJ databases">
        <title>Genomic Encyclopedia of Archaeal and Bacterial Type Strains, Phase II (KMG-II): from individual species to whole genera.</title>
        <authorList>
            <person name="Goeker M."/>
        </authorList>
    </citation>
    <scope>NUCLEOTIDE SEQUENCE [LARGE SCALE GENOMIC DNA]</scope>
    <source>
        <strain evidence="2 3">DSM 18423</strain>
    </source>
</reference>
<gene>
    <name evidence="2" type="ORF">BD293_2624</name>
</gene>
<keyword evidence="3" id="KW-1185">Reference proteome</keyword>
<evidence type="ECO:0000313" key="3">
    <source>
        <dbReference type="Proteomes" id="UP000320582"/>
    </source>
</evidence>
<accession>A0A543KFW2</accession>
<comment type="caution">
    <text evidence="2">The sequence shown here is derived from an EMBL/GenBank/DDBJ whole genome shotgun (WGS) entry which is preliminary data.</text>
</comment>